<keyword evidence="1" id="KW-0472">Membrane</keyword>
<accession>A0A2Z6RV21</accession>
<keyword evidence="4" id="KW-1185">Reference proteome</keyword>
<proteinExistence type="predicted"/>
<keyword evidence="1" id="KW-0812">Transmembrane</keyword>
<comment type="caution">
    <text evidence="2">The sequence shown here is derived from an EMBL/GenBank/DDBJ whole genome shotgun (WGS) entry which is preliminary data.</text>
</comment>
<protein>
    <submittedName>
        <fullName evidence="3">PEP-CTERM sorting domain-containing protein</fullName>
    </submittedName>
</protein>
<organism evidence="2 4">
    <name type="scientific">Rhizophagus clarus</name>
    <dbReference type="NCBI Taxonomy" id="94130"/>
    <lineage>
        <taxon>Eukaryota</taxon>
        <taxon>Fungi</taxon>
        <taxon>Fungi incertae sedis</taxon>
        <taxon>Mucoromycota</taxon>
        <taxon>Glomeromycotina</taxon>
        <taxon>Glomeromycetes</taxon>
        <taxon>Glomerales</taxon>
        <taxon>Glomeraceae</taxon>
        <taxon>Rhizophagus</taxon>
    </lineage>
</organism>
<evidence type="ECO:0000313" key="2">
    <source>
        <dbReference type="EMBL" id="GBC00860.1"/>
    </source>
</evidence>
<gene>
    <name evidence="3" type="ORF">RCL2_001850300</name>
    <name evidence="2" type="ORF">RclHR1_00040011</name>
</gene>
<dbReference type="EMBL" id="BLAL01000206">
    <property type="protein sequence ID" value="GES91695.1"/>
    <property type="molecule type" value="Genomic_DNA"/>
</dbReference>
<dbReference type="EMBL" id="BEXD01003334">
    <property type="protein sequence ID" value="GBC00860.1"/>
    <property type="molecule type" value="Genomic_DNA"/>
</dbReference>
<reference evidence="3" key="2">
    <citation type="submission" date="2019-10" db="EMBL/GenBank/DDBJ databases">
        <title>Conservation and host-specific expression of non-tandemly repeated heterogenous ribosome RNA gene in arbuscular mycorrhizal fungi.</title>
        <authorList>
            <person name="Maeda T."/>
            <person name="Kobayashi Y."/>
            <person name="Nakagawa T."/>
            <person name="Ezawa T."/>
            <person name="Yamaguchi K."/>
            <person name="Bino T."/>
            <person name="Nishimoto Y."/>
            <person name="Shigenobu S."/>
            <person name="Kawaguchi M."/>
        </authorList>
    </citation>
    <scope>NUCLEOTIDE SEQUENCE</scope>
    <source>
        <strain evidence="3">HR1</strain>
    </source>
</reference>
<name>A0A2Z6RV21_9GLOM</name>
<evidence type="ECO:0000256" key="1">
    <source>
        <dbReference type="SAM" id="Phobius"/>
    </source>
</evidence>
<reference evidence="2 4" key="1">
    <citation type="submission" date="2017-11" db="EMBL/GenBank/DDBJ databases">
        <title>The genome of Rhizophagus clarus HR1 reveals common genetic basis of auxotrophy among arbuscular mycorrhizal fungi.</title>
        <authorList>
            <person name="Kobayashi Y."/>
        </authorList>
    </citation>
    <scope>NUCLEOTIDE SEQUENCE [LARGE SCALE GENOMIC DNA]</scope>
    <source>
        <strain evidence="2 4">HR1</strain>
    </source>
</reference>
<dbReference type="Proteomes" id="UP000247702">
    <property type="component" value="Unassembled WGS sequence"/>
</dbReference>
<evidence type="ECO:0000313" key="3">
    <source>
        <dbReference type="EMBL" id="GES91695.1"/>
    </source>
</evidence>
<keyword evidence="1" id="KW-1133">Transmembrane helix</keyword>
<dbReference type="Proteomes" id="UP000615446">
    <property type="component" value="Unassembled WGS sequence"/>
</dbReference>
<sequence>MPHCSLWSYGSKPIGHHVTGNLGLFTQLALEPNHGEIVAWLTSGDEWYNSWLGVYYNTKPTTVILDNKIFIANGVAMQPANDGRFSVVRFTAPKDGNYNLDVTFTRVHINALYTGVYIIYNNLMTLWEIDLAGPRDSKSFKTTDKGISVKANEPIDFIVGVGLDNIFNADITHARVDIHLLENQAELAEFPLIVGPIGFVLGIIFSAILFICYRYRENRRNANVGYQIIN</sequence>
<dbReference type="AlphaFoldDB" id="A0A2Z6RV21"/>
<evidence type="ECO:0000313" key="4">
    <source>
        <dbReference type="Proteomes" id="UP000247702"/>
    </source>
</evidence>
<feature type="transmembrane region" description="Helical" evidence="1">
    <location>
        <begin position="190"/>
        <end position="213"/>
    </location>
</feature>